<gene>
    <name evidence="1" type="ORF">DCAF_LOCUS20015</name>
</gene>
<dbReference type="EMBL" id="CAWUPB010001173">
    <property type="protein sequence ID" value="CAK7347331.1"/>
    <property type="molecule type" value="Genomic_DNA"/>
</dbReference>
<keyword evidence="2" id="KW-1185">Reference proteome</keyword>
<reference evidence="1 2" key="1">
    <citation type="submission" date="2024-01" db="EMBL/GenBank/DDBJ databases">
        <authorList>
            <person name="Waweru B."/>
        </authorList>
    </citation>
    <scope>NUCLEOTIDE SEQUENCE [LARGE SCALE GENOMIC DNA]</scope>
</reference>
<name>A0AAV1S7P6_9ROSI</name>
<proteinExistence type="predicted"/>
<accession>A0AAV1S7P6</accession>
<evidence type="ECO:0000313" key="1">
    <source>
        <dbReference type="EMBL" id="CAK7347331.1"/>
    </source>
</evidence>
<dbReference type="Proteomes" id="UP001314170">
    <property type="component" value="Unassembled WGS sequence"/>
</dbReference>
<evidence type="ECO:0000313" key="2">
    <source>
        <dbReference type="Proteomes" id="UP001314170"/>
    </source>
</evidence>
<protein>
    <submittedName>
        <fullName evidence="1">Uncharacterized protein</fullName>
    </submittedName>
</protein>
<sequence>MEEAMEVMRTAILAVLDSANGLRRSTAANVMEILSPFQNVVFFAAATEFELRVSGGAYGGTLFLLETTRVIKASIRANPMGRKQNAGAQICDKPNFK</sequence>
<organism evidence="1 2">
    <name type="scientific">Dovyalis caffra</name>
    <dbReference type="NCBI Taxonomy" id="77055"/>
    <lineage>
        <taxon>Eukaryota</taxon>
        <taxon>Viridiplantae</taxon>
        <taxon>Streptophyta</taxon>
        <taxon>Embryophyta</taxon>
        <taxon>Tracheophyta</taxon>
        <taxon>Spermatophyta</taxon>
        <taxon>Magnoliopsida</taxon>
        <taxon>eudicotyledons</taxon>
        <taxon>Gunneridae</taxon>
        <taxon>Pentapetalae</taxon>
        <taxon>rosids</taxon>
        <taxon>fabids</taxon>
        <taxon>Malpighiales</taxon>
        <taxon>Salicaceae</taxon>
        <taxon>Flacourtieae</taxon>
        <taxon>Dovyalis</taxon>
    </lineage>
</organism>
<dbReference type="AlphaFoldDB" id="A0AAV1S7P6"/>
<comment type="caution">
    <text evidence="1">The sequence shown here is derived from an EMBL/GenBank/DDBJ whole genome shotgun (WGS) entry which is preliminary data.</text>
</comment>